<evidence type="ECO:0000313" key="3">
    <source>
        <dbReference type="EMBL" id="ANV98351.1"/>
    </source>
</evidence>
<name>A0A1B1U439_9HELI</name>
<proteinExistence type="predicted"/>
<organism evidence="2 4">
    <name type="scientific">Helicobacter enhydrae</name>
    <dbReference type="NCBI Taxonomy" id="222136"/>
    <lineage>
        <taxon>Bacteria</taxon>
        <taxon>Pseudomonadati</taxon>
        <taxon>Campylobacterota</taxon>
        <taxon>Epsilonproteobacteria</taxon>
        <taxon>Campylobacterales</taxon>
        <taxon>Helicobacteraceae</taxon>
        <taxon>Helicobacter</taxon>
    </lineage>
</organism>
<dbReference type="OrthoDB" id="5328942at2"/>
<dbReference type="KEGG" id="het:BBW65_01085"/>
<sequence length="174" mass="20049">MKKKLILFVLLIVGIHSESRADSNDQFLIFSDNLQIYSFLVGSTTSFQDSNSNTSLVLGGSMGINYLIDFVNINEPLRRYGWRLKYLYTFDKPRTQSLGLVYYLHMSYGYLFPSALSLGVGVLWETQEKTRNGIYAETGIALWKTIPVNVDILYRMNMYGRDISHHLNVVFTFF</sequence>
<dbReference type="STRING" id="222136.BBW65_01085"/>
<dbReference type="KEGG" id="het:BBW65_05840"/>
<evidence type="ECO:0000313" key="4">
    <source>
        <dbReference type="Proteomes" id="UP000092884"/>
    </source>
</evidence>
<reference evidence="4" key="1">
    <citation type="submission" date="2016-07" db="EMBL/GenBank/DDBJ databases">
        <authorList>
            <person name="Florea S."/>
            <person name="Webb J.S."/>
            <person name="Jaromczyk J."/>
            <person name="Schardl C.L."/>
        </authorList>
    </citation>
    <scope>NUCLEOTIDE SEQUENCE [LARGE SCALE GENOMIC DNA]</scope>
    <source>
        <strain evidence="4">MIT 01-6242</strain>
    </source>
</reference>
<reference evidence="2" key="2">
    <citation type="submission" date="2016-07" db="EMBL/GenBank/DDBJ databases">
        <authorList>
            <person name="Mannion A."/>
            <person name="Shen Z."/>
            <person name="Fox J.G."/>
        </authorList>
    </citation>
    <scope>NUCLEOTIDE SEQUENCE</scope>
    <source>
        <strain evidence="2">MIT 01-6242</strain>
    </source>
</reference>
<keyword evidence="1" id="KW-0732">Signal</keyword>
<dbReference type="RefSeq" id="WP_066338565.1">
    <property type="nucleotide sequence ID" value="NZ_CP016503.1"/>
</dbReference>
<dbReference type="Proteomes" id="UP000092884">
    <property type="component" value="Chromosome"/>
</dbReference>
<dbReference type="EMBL" id="CP016503">
    <property type="protein sequence ID" value="ANV98351.1"/>
    <property type="molecule type" value="Genomic_DNA"/>
</dbReference>
<feature type="chain" id="PRO_5013489152" description="Outer membrane beta-barrel protein" evidence="1">
    <location>
        <begin position="22"/>
        <end position="174"/>
    </location>
</feature>
<dbReference type="AlphaFoldDB" id="A0A1B1U439"/>
<gene>
    <name evidence="2" type="ORF">BBW65_01085</name>
    <name evidence="3" type="ORF">BBW65_05840</name>
</gene>
<evidence type="ECO:0000313" key="2">
    <source>
        <dbReference type="EMBL" id="ANV97492.1"/>
    </source>
</evidence>
<feature type="signal peptide" evidence="1">
    <location>
        <begin position="1"/>
        <end position="21"/>
    </location>
</feature>
<evidence type="ECO:0000256" key="1">
    <source>
        <dbReference type="SAM" id="SignalP"/>
    </source>
</evidence>
<keyword evidence="4" id="KW-1185">Reference proteome</keyword>
<dbReference type="EMBL" id="CP016503">
    <property type="protein sequence ID" value="ANV97492.1"/>
    <property type="molecule type" value="Genomic_DNA"/>
</dbReference>
<evidence type="ECO:0008006" key="5">
    <source>
        <dbReference type="Google" id="ProtNLM"/>
    </source>
</evidence>
<protein>
    <recommendedName>
        <fullName evidence="5">Outer membrane beta-barrel protein</fullName>
    </recommendedName>
</protein>
<accession>A0A1B1U439</accession>